<evidence type="ECO:0000256" key="5">
    <source>
        <dbReference type="ARBA" id="ARBA00023136"/>
    </source>
</evidence>
<evidence type="ECO:0000256" key="2">
    <source>
        <dbReference type="ARBA" id="ARBA00022475"/>
    </source>
</evidence>
<evidence type="ECO:0000256" key="6">
    <source>
        <dbReference type="SAM" id="Phobius"/>
    </source>
</evidence>
<feature type="transmembrane region" description="Helical" evidence="6">
    <location>
        <begin position="79"/>
        <end position="98"/>
    </location>
</feature>
<dbReference type="Proteomes" id="UP000829685">
    <property type="component" value="Unassembled WGS sequence"/>
</dbReference>
<dbReference type="Pfam" id="PF02656">
    <property type="entry name" value="DUF202"/>
    <property type="match status" value="1"/>
</dbReference>
<evidence type="ECO:0000259" key="7">
    <source>
        <dbReference type="Pfam" id="PF02656"/>
    </source>
</evidence>
<evidence type="ECO:0000256" key="4">
    <source>
        <dbReference type="ARBA" id="ARBA00022989"/>
    </source>
</evidence>
<dbReference type="AlphaFoldDB" id="A0A9Q0AHW0"/>
<organism evidence="8 9">
    <name type="scientific">Neoarthrinium moseri</name>
    <dbReference type="NCBI Taxonomy" id="1658444"/>
    <lineage>
        <taxon>Eukaryota</taxon>
        <taxon>Fungi</taxon>
        <taxon>Dikarya</taxon>
        <taxon>Ascomycota</taxon>
        <taxon>Pezizomycotina</taxon>
        <taxon>Sordariomycetes</taxon>
        <taxon>Xylariomycetidae</taxon>
        <taxon>Amphisphaeriales</taxon>
        <taxon>Apiosporaceae</taxon>
        <taxon>Neoarthrinium</taxon>
    </lineage>
</organism>
<feature type="transmembrane region" description="Helical" evidence="6">
    <location>
        <begin position="118"/>
        <end position="141"/>
    </location>
</feature>
<proteinExistence type="predicted"/>
<evidence type="ECO:0000313" key="8">
    <source>
        <dbReference type="EMBL" id="KAI1851149.1"/>
    </source>
</evidence>
<keyword evidence="2" id="KW-1003">Cell membrane</keyword>
<dbReference type="InterPro" id="IPR003807">
    <property type="entry name" value="DUF202"/>
</dbReference>
<keyword evidence="3 6" id="KW-0812">Transmembrane</keyword>
<evidence type="ECO:0000256" key="1">
    <source>
        <dbReference type="ARBA" id="ARBA00004651"/>
    </source>
</evidence>
<dbReference type="PANTHER" id="PTHR34187">
    <property type="entry name" value="FGR18P"/>
    <property type="match status" value="1"/>
</dbReference>
<keyword evidence="4 6" id="KW-1133">Transmembrane helix</keyword>
<keyword evidence="5 6" id="KW-0472">Membrane</keyword>
<gene>
    <name evidence="8" type="ORF">JX265_013267</name>
</gene>
<evidence type="ECO:0000313" key="9">
    <source>
        <dbReference type="Proteomes" id="UP000829685"/>
    </source>
</evidence>
<dbReference type="InterPro" id="IPR052053">
    <property type="entry name" value="IM_YidH-like"/>
</dbReference>
<accession>A0A9Q0AHW0</accession>
<comment type="caution">
    <text evidence="8">The sequence shown here is derived from an EMBL/GenBank/DDBJ whole genome shotgun (WGS) entry which is preliminary data.</text>
</comment>
<name>A0A9Q0AHW0_9PEZI</name>
<feature type="domain" description="DUF202" evidence="7">
    <location>
        <begin position="20"/>
        <end position="107"/>
    </location>
</feature>
<dbReference type="EMBL" id="JAFIMR010000066">
    <property type="protein sequence ID" value="KAI1851149.1"/>
    <property type="molecule type" value="Genomic_DNA"/>
</dbReference>
<sequence length="183" mass="20113">MGSWFRFATPLYKNTGSVARDHLASERTFLAWIRTGLGFVALGIAIERFSQLDLTELLPVHQRAAETPEDRKRKHQDKVHSQILVGVLMGLGSGSILYGTGRYFSNLKLLERGEFRPAYHGAAVMGAAVAGLAGGVFGSAIGRRRPERVKRCDDDQSRSNLGRSHTTFRLPAFPLGGLQAFTK</sequence>
<dbReference type="GO" id="GO:0005886">
    <property type="term" value="C:plasma membrane"/>
    <property type="evidence" value="ECO:0007669"/>
    <property type="project" value="UniProtKB-SubCell"/>
</dbReference>
<reference evidence="8" key="1">
    <citation type="submission" date="2021-03" db="EMBL/GenBank/DDBJ databases">
        <title>Revisited historic fungal species revealed as producer of novel bioactive compounds through whole genome sequencing and comparative genomics.</title>
        <authorList>
            <person name="Vignolle G.A."/>
            <person name="Hochenegger N."/>
            <person name="Mach R.L."/>
            <person name="Mach-Aigner A.R."/>
            <person name="Javad Rahimi M."/>
            <person name="Salim K.A."/>
            <person name="Chan C.M."/>
            <person name="Lim L.B.L."/>
            <person name="Cai F."/>
            <person name="Druzhinina I.S."/>
            <person name="U'Ren J.M."/>
            <person name="Derntl C."/>
        </authorList>
    </citation>
    <scope>NUCLEOTIDE SEQUENCE</scope>
    <source>
        <strain evidence="8">TUCIM 5799</strain>
    </source>
</reference>
<dbReference type="PANTHER" id="PTHR34187:SF2">
    <property type="entry name" value="DUF202 DOMAIN-CONTAINING PROTEIN"/>
    <property type="match status" value="1"/>
</dbReference>
<protein>
    <recommendedName>
        <fullName evidence="7">DUF202 domain-containing protein</fullName>
    </recommendedName>
</protein>
<comment type="subcellular location">
    <subcellularLocation>
        <location evidence="1">Cell membrane</location>
        <topology evidence="1">Multi-pass membrane protein</topology>
    </subcellularLocation>
</comment>
<keyword evidence="9" id="KW-1185">Reference proteome</keyword>
<evidence type="ECO:0000256" key="3">
    <source>
        <dbReference type="ARBA" id="ARBA00022692"/>
    </source>
</evidence>